<proteinExistence type="predicted"/>
<evidence type="ECO:0000313" key="3">
    <source>
        <dbReference type="EMBL" id="KAF5731551.1"/>
    </source>
</evidence>
<evidence type="ECO:0000256" key="2">
    <source>
        <dbReference type="SAM" id="SignalP"/>
    </source>
</evidence>
<feature type="signal peptide" evidence="2">
    <location>
        <begin position="1"/>
        <end position="15"/>
    </location>
</feature>
<reference evidence="3 4" key="1">
    <citation type="journal article" date="2020" name="Nat. Commun.">
        <title>Genome of Tripterygium wilfordii and identification of cytochrome P450 involved in triptolide biosynthesis.</title>
        <authorList>
            <person name="Tu L."/>
            <person name="Su P."/>
            <person name="Zhang Z."/>
            <person name="Gao L."/>
            <person name="Wang J."/>
            <person name="Hu T."/>
            <person name="Zhou J."/>
            <person name="Zhang Y."/>
            <person name="Zhao Y."/>
            <person name="Liu Y."/>
            <person name="Song Y."/>
            <person name="Tong Y."/>
            <person name="Lu Y."/>
            <person name="Yang J."/>
            <person name="Xu C."/>
            <person name="Jia M."/>
            <person name="Peters R.J."/>
            <person name="Huang L."/>
            <person name="Gao W."/>
        </authorList>
    </citation>
    <scope>NUCLEOTIDE SEQUENCE [LARGE SCALE GENOMIC DNA]</scope>
    <source>
        <strain evidence="4">cv. XIE 37</strain>
        <tissue evidence="3">Leaf</tissue>
    </source>
</reference>
<feature type="region of interest" description="Disordered" evidence="1">
    <location>
        <begin position="116"/>
        <end position="135"/>
    </location>
</feature>
<protein>
    <recommendedName>
        <fullName evidence="5">Secreted protein</fullName>
    </recommendedName>
</protein>
<dbReference type="EMBL" id="JAAARO010000018">
    <property type="protein sequence ID" value="KAF5731551.1"/>
    <property type="molecule type" value="Genomic_DNA"/>
</dbReference>
<keyword evidence="4" id="KW-1185">Reference proteome</keyword>
<dbReference type="Proteomes" id="UP000593562">
    <property type="component" value="Unassembled WGS sequence"/>
</dbReference>
<accession>A0A7J7CBK4</accession>
<evidence type="ECO:0000313" key="4">
    <source>
        <dbReference type="Proteomes" id="UP000593562"/>
    </source>
</evidence>
<evidence type="ECO:0008006" key="5">
    <source>
        <dbReference type="Google" id="ProtNLM"/>
    </source>
</evidence>
<name>A0A7J7CBK4_TRIWF</name>
<gene>
    <name evidence="3" type="ORF">HS088_TW18G00231</name>
</gene>
<evidence type="ECO:0000256" key="1">
    <source>
        <dbReference type="SAM" id="MobiDB-lite"/>
    </source>
</evidence>
<keyword evidence="2" id="KW-0732">Signal</keyword>
<comment type="caution">
    <text evidence="3">The sequence shown here is derived from an EMBL/GenBank/DDBJ whole genome shotgun (WGS) entry which is preliminary data.</text>
</comment>
<sequence length="135" mass="14693">MLVNWLSLFCNTGGAAPWFWFGFCSVASSNGPESCTRQPLILQYLRQKKHKTSNDAREPTQPMTRKATILGLQPSLLEPSCGGGEGGDTGGRDGRVLVSQCWHIYPWPQIVPEYGNGPQGHSFLQGPGRTSSKTA</sequence>
<dbReference type="AlphaFoldDB" id="A0A7J7CBK4"/>
<dbReference type="InParanoid" id="A0A7J7CBK4"/>
<organism evidence="3 4">
    <name type="scientific">Tripterygium wilfordii</name>
    <name type="common">Thunder God vine</name>
    <dbReference type="NCBI Taxonomy" id="458696"/>
    <lineage>
        <taxon>Eukaryota</taxon>
        <taxon>Viridiplantae</taxon>
        <taxon>Streptophyta</taxon>
        <taxon>Embryophyta</taxon>
        <taxon>Tracheophyta</taxon>
        <taxon>Spermatophyta</taxon>
        <taxon>Magnoliopsida</taxon>
        <taxon>eudicotyledons</taxon>
        <taxon>Gunneridae</taxon>
        <taxon>Pentapetalae</taxon>
        <taxon>rosids</taxon>
        <taxon>fabids</taxon>
        <taxon>Celastrales</taxon>
        <taxon>Celastraceae</taxon>
        <taxon>Tripterygium</taxon>
    </lineage>
</organism>
<feature type="chain" id="PRO_5029460727" description="Secreted protein" evidence="2">
    <location>
        <begin position="16"/>
        <end position="135"/>
    </location>
</feature>